<dbReference type="eggNOG" id="arCOG01822">
    <property type="taxonomic scope" value="Archaea"/>
</dbReference>
<dbReference type="AlphaFoldDB" id="J3JGN7"/>
<proteinExistence type="predicted"/>
<keyword evidence="1" id="KW-0966">Cell projection</keyword>
<evidence type="ECO:0000313" key="1">
    <source>
        <dbReference type="EMBL" id="EJN60294.1"/>
    </source>
</evidence>
<dbReference type="RefSeq" id="WP_009366011.1">
    <property type="nucleotide sequence ID" value="NZ_ALJD01000003.1"/>
</dbReference>
<dbReference type="PANTHER" id="PTHR42200:SF2">
    <property type="entry name" value="ARCHAEAL FLAGELLA-RELATED PROTEIN F"/>
    <property type="match status" value="1"/>
</dbReference>
<sequence>MASVSVSHMILFIASLIVAASVAGTMTSGVDRLNGALNDESFDVSEQVRTDIEIISDAGSPVYDRAGNENITLLVKNTGTRNLPPDGVGLDVLVDGQYQTVVQIEPLESDGRWDTNDVVQVHIDAGTLSSGDHRVKLILSGDEEVFVFSI</sequence>
<comment type="caution">
    <text evidence="1">The sequence shown here is derived from an EMBL/GenBank/DDBJ whole genome shotgun (WGS) entry which is preliminary data.</text>
</comment>
<dbReference type="Proteomes" id="UP000007813">
    <property type="component" value="Unassembled WGS sequence"/>
</dbReference>
<reference evidence="1 2" key="1">
    <citation type="journal article" date="2012" name="J. Bacteriol.">
        <title>Draft Genome Sequence of the Extremely Halophilic Archaeon Halogranum salarium B-1T.</title>
        <authorList>
            <person name="Kim K.K."/>
            <person name="Lee K.C."/>
            <person name="Lee J.S."/>
        </authorList>
    </citation>
    <scope>NUCLEOTIDE SEQUENCE [LARGE SCALE GENOMIC DNA]</scope>
    <source>
        <strain evidence="1 2">B-1</strain>
    </source>
</reference>
<dbReference type="Pfam" id="PF01917">
    <property type="entry name" value="Flagellin_arch-type"/>
    <property type="match status" value="1"/>
</dbReference>
<dbReference type="EMBL" id="ALJD01000003">
    <property type="protein sequence ID" value="EJN60294.1"/>
    <property type="molecule type" value="Genomic_DNA"/>
</dbReference>
<accession>J3JGN7</accession>
<dbReference type="PANTHER" id="PTHR42200">
    <property type="entry name" value="ARCHAEAL FLAGELLA-RELATED PROTEIN F-RELATED"/>
    <property type="match status" value="1"/>
</dbReference>
<dbReference type="OrthoDB" id="183655at2157"/>
<keyword evidence="1" id="KW-0969">Cilium</keyword>
<dbReference type="GO" id="GO:0097588">
    <property type="term" value="P:archaeal or bacterial-type flagellum-dependent cell motility"/>
    <property type="evidence" value="ECO:0007669"/>
    <property type="project" value="InterPro"/>
</dbReference>
<protein>
    <submittedName>
        <fullName evidence="1">Flagellin</fullName>
    </submittedName>
</protein>
<evidence type="ECO:0000313" key="2">
    <source>
        <dbReference type="Proteomes" id="UP000007813"/>
    </source>
</evidence>
<organism evidence="1 2">
    <name type="scientific">Halogranum salarium B-1</name>
    <dbReference type="NCBI Taxonomy" id="1210908"/>
    <lineage>
        <taxon>Archaea</taxon>
        <taxon>Methanobacteriati</taxon>
        <taxon>Methanobacteriota</taxon>
        <taxon>Stenosarchaea group</taxon>
        <taxon>Halobacteria</taxon>
        <taxon>Halobacteriales</taxon>
        <taxon>Haloferacaceae</taxon>
    </lineage>
</organism>
<gene>
    <name evidence="1" type="ORF">HSB1_08970</name>
</gene>
<keyword evidence="1" id="KW-0282">Flagellum</keyword>
<dbReference type="InterPro" id="IPR002774">
    <property type="entry name" value="Flagellin_arc-type"/>
</dbReference>
<name>J3JGN7_9EURY</name>
<dbReference type="GO" id="GO:0005198">
    <property type="term" value="F:structural molecule activity"/>
    <property type="evidence" value="ECO:0007669"/>
    <property type="project" value="InterPro"/>
</dbReference>